<sequence>MAFGPVRRPETEGQPNWSVSCAWVGGSVGRAFPPTGYTSGTICHTDRRKRRWRNSDKTGD</sequence>
<evidence type="ECO:0000256" key="1">
    <source>
        <dbReference type="SAM" id="MobiDB-lite"/>
    </source>
</evidence>
<dbReference type="EMBL" id="KE524827">
    <property type="protein sequence ID" value="KFB37073.1"/>
    <property type="molecule type" value="Genomic_DNA"/>
</dbReference>
<evidence type="ECO:0000313" key="4">
    <source>
        <dbReference type="Proteomes" id="UP000030765"/>
    </source>
</evidence>
<evidence type="ECO:0000313" key="2">
    <source>
        <dbReference type="EMBL" id="KFB37073.1"/>
    </source>
</evidence>
<name>A0A084VGH9_ANOSI</name>
<organism evidence="2">
    <name type="scientific">Anopheles sinensis</name>
    <name type="common">Mosquito</name>
    <dbReference type="NCBI Taxonomy" id="74873"/>
    <lineage>
        <taxon>Eukaryota</taxon>
        <taxon>Metazoa</taxon>
        <taxon>Ecdysozoa</taxon>
        <taxon>Arthropoda</taxon>
        <taxon>Hexapoda</taxon>
        <taxon>Insecta</taxon>
        <taxon>Pterygota</taxon>
        <taxon>Neoptera</taxon>
        <taxon>Endopterygota</taxon>
        <taxon>Diptera</taxon>
        <taxon>Nematocera</taxon>
        <taxon>Culicoidea</taxon>
        <taxon>Culicidae</taxon>
        <taxon>Anophelinae</taxon>
        <taxon>Anopheles</taxon>
    </lineage>
</organism>
<dbReference type="AlphaFoldDB" id="A0A084VGH9"/>
<dbReference type="Proteomes" id="UP000030765">
    <property type="component" value="Unassembled WGS sequence"/>
</dbReference>
<reference evidence="3" key="2">
    <citation type="submission" date="2020-05" db="UniProtKB">
        <authorList>
            <consortium name="EnsemblMetazoa"/>
        </authorList>
    </citation>
    <scope>IDENTIFICATION</scope>
</reference>
<proteinExistence type="predicted"/>
<dbReference type="EnsemblMetazoa" id="ASIC004265-RA">
    <property type="protein sequence ID" value="ASIC004265-PA"/>
    <property type="gene ID" value="ASIC004265"/>
</dbReference>
<feature type="region of interest" description="Disordered" evidence="1">
    <location>
        <begin position="34"/>
        <end position="60"/>
    </location>
</feature>
<evidence type="ECO:0000313" key="3">
    <source>
        <dbReference type="EnsemblMetazoa" id="ASIC004265-PA"/>
    </source>
</evidence>
<reference evidence="2 4" key="1">
    <citation type="journal article" date="2014" name="BMC Genomics">
        <title>Genome sequence of Anopheles sinensis provides insight into genetics basis of mosquito competence for malaria parasites.</title>
        <authorList>
            <person name="Zhou D."/>
            <person name="Zhang D."/>
            <person name="Ding G."/>
            <person name="Shi L."/>
            <person name="Hou Q."/>
            <person name="Ye Y."/>
            <person name="Xu Y."/>
            <person name="Zhou H."/>
            <person name="Xiong C."/>
            <person name="Li S."/>
            <person name="Yu J."/>
            <person name="Hong S."/>
            <person name="Yu X."/>
            <person name="Zou P."/>
            <person name="Chen C."/>
            <person name="Chang X."/>
            <person name="Wang W."/>
            <person name="Lv Y."/>
            <person name="Sun Y."/>
            <person name="Ma L."/>
            <person name="Shen B."/>
            <person name="Zhu C."/>
        </authorList>
    </citation>
    <scope>NUCLEOTIDE SEQUENCE [LARGE SCALE GENOMIC DNA]</scope>
</reference>
<dbReference type="EMBL" id="ATLV01012939">
    <property type="status" value="NOT_ANNOTATED_CDS"/>
    <property type="molecule type" value="Genomic_DNA"/>
</dbReference>
<accession>A0A084VGH9</accession>
<protein>
    <submittedName>
        <fullName evidence="2 3">Membrane protein</fullName>
    </submittedName>
</protein>
<gene>
    <name evidence="2" type="ORF">ZHAS_00004265</name>
</gene>
<keyword evidence="4" id="KW-1185">Reference proteome</keyword>
<dbReference type="VEuPathDB" id="VectorBase:ASIC004265"/>